<comment type="caution">
    <text evidence="2">The sequence shown here is derived from an EMBL/GenBank/DDBJ whole genome shotgun (WGS) entry which is preliminary data.</text>
</comment>
<dbReference type="InterPro" id="IPR007995">
    <property type="entry name" value="DUF742"/>
</dbReference>
<dbReference type="PANTHER" id="PTHR36221">
    <property type="entry name" value="DUF742 DOMAIN-CONTAINING PROTEIN"/>
    <property type="match status" value="1"/>
</dbReference>
<dbReference type="Pfam" id="PF05331">
    <property type="entry name" value="DUF742"/>
    <property type="match status" value="1"/>
</dbReference>
<gene>
    <name evidence="2" type="ORF">HNR23_001148</name>
</gene>
<dbReference type="RefSeq" id="WP_184074214.1">
    <property type="nucleotide sequence ID" value="NZ_JACHDS010000001.1"/>
</dbReference>
<accession>A0A7W9YF84</accession>
<name>A0A7W9YF84_9ACTN</name>
<evidence type="ECO:0000256" key="1">
    <source>
        <dbReference type="SAM" id="MobiDB-lite"/>
    </source>
</evidence>
<feature type="compositionally biased region" description="Low complexity" evidence="1">
    <location>
        <begin position="50"/>
        <end position="74"/>
    </location>
</feature>
<dbReference type="EMBL" id="JACHDS010000001">
    <property type="protein sequence ID" value="MBB6171088.1"/>
    <property type="molecule type" value="Genomic_DNA"/>
</dbReference>
<feature type="region of interest" description="Disordered" evidence="1">
    <location>
        <begin position="1"/>
        <end position="122"/>
    </location>
</feature>
<reference evidence="2 3" key="1">
    <citation type="submission" date="2020-08" db="EMBL/GenBank/DDBJ databases">
        <title>Sequencing the genomes of 1000 actinobacteria strains.</title>
        <authorList>
            <person name="Klenk H.-P."/>
        </authorList>
    </citation>
    <scope>NUCLEOTIDE SEQUENCE [LARGE SCALE GENOMIC DNA]</scope>
    <source>
        <strain evidence="2 3">DSM 46659</strain>
    </source>
</reference>
<evidence type="ECO:0000313" key="3">
    <source>
        <dbReference type="Proteomes" id="UP000546642"/>
    </source>
</evidence>
<evidence type="ECO:0008006" key="4">
    <source>
        <dbReference type="Google" id="ProtNLM"/>
    </source>
</evidence>
<dbReference type="Proteomes" id="UP000546642">
    <property type="component" value="Unassembled WGS sequence"/>
</dbReference>
<dbReference type="PANTHER" id="PTHR36221:SF1">
    <property type="entry name" value="DUF742 DOMAIN-CONTAINING PROTEIN"/>
    <property type="match status" value="1"/>
</dbReference>
<feature type="compositionally biased region" description="Polar residues" evidence="1">
    <location>
        <begin position="1"/>
        <end position="15"/>
    </location>
</feature>
<organism evidence="2 3">
    <name type="scientific">Nocardiopsis mwathae</name>
    <dbReference type="NCBI Taxonomy" id="1472723"/>
    <lineage>
        <taxon>Bacteria</taxon>
        <taxon>Bacillati</taxon>
        <taxon>Actinomycetota</taxon>
        <taxon>Actinomycetes</taxon>
        <taxon>Streptosporangiales</taxon>
        <taxon>Nocardiopsidaceae</taxon>
        <taxon>Nocardiopsis</taxon>
    </lineage>
</organism>
<protein>
    <recommendedName>
        <fullName evidence="4">DUF742 domain-containing protein</fullName>
    </recommendedName>
</protein>
<evidence type="ECO:0000313" key="2">
    <source>
        <dbReference type="EMBL" id="MBB6171088.1"/>
    </source>
</evidence>
<sequence length="234" mass="23612">MSSRVDSGTVKSATAETGRADGTRAGNGRVGSHRADRGAPGVRSAVPTSAVPGPVAACGGGSRATPPGRPAGAPAGTGRGECGATENRAAVLGGADVGPAQHPPSGRPETHGGQPDIRANKGSERLLRPFAITIGGAADTRGPCLDLLSMVTATRPPGPPDSLRPERETILLRSREPQSIVELAAHLDLPVSVVKLLAAGMIAEGALRLHAPEPEQTLTGLPLLYALLDGLRAL</sequence>
<dbReference type="AlphaFoldDB" id="A0A7W9YF84"/>
<proteinExistence type="predicted"/>
<keyword evidence="3" id="KW-1185">Reference proteome</keyword>